<comment type="caution">
    <text evidence="2">The sequence shown here is derived from an EMBL/GenBank/DDBJ whole genome shotgun (WGS) entry which is preliminary data.</text>
</comment>
<dbReference type="AlphaFoldDB" id="A0ABD4XPM6"/>
<name>A0ABD4XPM6_9CHLR</name>
<evidence type="ECO:0000313" key="3">
    <source>
        <dbReference type="Proteomes" id="UP001321249"/>
    </source>
</evidence>
<protein>
    <recommendedName>
        <fullName evidence="4">Type II secretion system protein</fullName>
    </recommendedName>
</protein>
<feature type="transmembrane region" description="Helical" evidence="1">
    <location>
        <begin position="21"/>
        <end position="46"/>
    </location>
</feature>
<dbReference type="RefSeq" id="WP_342822171.1">
    <property type="nucleotide sequence ID" value="NZ_CP046146.1"/>
</dbReference>
<keyword evidence="1" id="KW-1133">Transmembrane helix</keyword>
<proteinExistence type="predicted"/>
<sequence>MISSLKPNMGIRKKDRSAERGLFVLEFAVAVGFMGILGSLVITMLAQGWEINSRNRAIMDVAVGTSTSSTWLVRDIHLATATDLPDGGGAQATAQFTWTDGGGAHVCDFALVSGEFSRTCDATTISIARSIANLSFERTGELITVSYDVISAERGDISDSVELNVALGAG</sequence>
<evidence type="ECO:0008006" key="4">
    <source>
        <dbReference type="Google" id="ProtNLM"/>
    </source>
</evidence>
<keyword evidence="1" id="KW-0812">Transmembrane</keyword>
<keyword evidence="1" id="KW-0472">Membrane</keyword>
<dbReference type="Proteomes" id="UP001321249">
    <property type="component" value="Unassembled WGS sequence"/>
</dbReference>
<accession>A0ABD4XPM6</accession>
<organism evidence="2 3">
    <name type="scientific">Candidatus Lucifugimonas marina</name>
    <dbReference type="NCBI Taxonomy" id="3038979"/>
    <lineage>
        <taxon>Bacteria</taxon>
        <taxon>Bacillati</taxon>
        <taxon>Chloroflexota</taxon>
        <taxon>Dehalococcoidia</taxon>
        <taxon>SAR202 cluster</taxon>
        <taxon>Candidatus Lucifugimonadales</taxon>
        <taxon>Candidatus Lucifugimonadaceae</taxon>
        <taxon>Candidatus Lucifugimonas</taxon>
    </lineage>
</organism>
<gene>
    <name evidence="2" type="ORF">GKO46_04815</name>
</gene>
<reference evidence="2 3" key="1">
    <citation type="submission" date="2019-11" db="EMBL/GenBank/DDBJ databases">
        <authorList>
            <person name="Cho J.-C."/>
        </authorList>
    </citation>
    <scope>NUCLEOTIDE SEQUENCE [LARGE SCALE GENOMIC DNA]</scope>
    <source>
        <strain evidence="2 3">JH702</strain>
    </source>
</reference>
<evidence type="ECO:0000313" key="2">
    <source>
        <dbReference type="EMBL" id="MDG0866393.1"/>
    </source>
</evidence>
<evidence type="ECO:0000256" key="1">
    <source>
        <dbReference type="SAM" id="Phobius"/>
    </source>
</evidence>
<dbReference type="EMBL" id="WMBE01000001">
    <property type="protein sequence ID" value="MDG0866393.1"/>
    <property type="molecule type" value="Genomic_DNA"/>
</dbReference>